<keyword evidence="3" id="KW-1185">Reference proteome</keyword>
<evidence type="ECO:0000256" key="1">
    <source>
        <dbReference type="SAM" id="MobiDB-lite"/>
    </source>
</evidence>
<dbReference type="EMBL" id="VXIS01000044">
    <property type="protein sequence ID" value="KAA8910610.1"/>
    <property type="molecule type" value="Genomic_DNA"/>
</dbReference>
<dbReference type="PANTHER" id="PTHR28158:SF1">
    <property type="entry name" value="SMALL RIBOSOMAL SUBUNIT PROTEIN MS45"/>
    <property type="match status" value="1"/>
</dbReference>
<reference evidence="2 3" key="1">
    <citation type="submission" date="2019-09" db="EMBL/GenBank/DDBJ databases">
        <title>Draft genome of the ectomycorrhizal ascomycete Sphaerosporella brunnea.</title>
        <authorList>
            <consortium name="DOE Joint Genome Institute"/>
            <person name="Benucci G.M."/>
            <person name="Marozzi G."/>
            <person name="Antonielli L."/>
            <person name="Sanchez S."/>
            <person name="Marco P."/>
            <person name="Wang X."/>
            <person name="Falini L.B."/>
            <person name="Barry K."/>
            <person name="Haridas S."/>
            <person name="Lipzen A."/>
            <person name="Labutti K."/>
            <person name="Grigoriev I.V."/>
            <person name="Murat C."/>
            <person name="Martin F."/>
            <person name="Albertini E."/>
            <person name="Donnini D."/>
            <person name="Bonito G."/>
        </authorList>
    </citation>
    <scope>NUCLEOTIDE SEQUENCE [LARGE SCALE GENOMIC DNA]</scope>
    <source>
        <strain evidence="2 3">Sb_GMNB300</strain>
    </source>
</reference>
<name>A0A5J5F399_9PEZI</name>
<organism evidence="2 3">
    <name type="scientific">Sphaerosporella brunnea</name>
    <dbReference type="NCBI Taxonomy" id="1250544"/>
    <lineage>
        <taxon>Eukaryota</taxon>
        <taxon>Fungi</taxon>
        <taxon>Dikarya</taxon>
        <taxon>Ascomycota</taxon>
        <taxon>Pezizomycotina</taxon>
        <taxon>Pezizomycetes</taxon>
        <taxon>Pezizales</taxon>
        <taxon>Pyronemataceae</taxon>
        <taxon>Sphaerosporella</taxon>
    </lineage>
</organism>
<dbReference type="OrthoDB" id="10052321at2759"/>
<dbReference type="GO" id="GO:0005763">
    <property type="term" value="C:mitochondrial small ribosomal subunit"/>
    <property type="evidence" value="ECO:0007669"/>
    <property type="project" value="TreeGrafter"/>
</dbReference>
<dbReference type="PANTHER" id="PTHR28158">
    <property type="entry name" value="37S RIBOSOMAL PROTEIN S35, MITOCHONDRIAL"/>
    <property type="match status" value="1"/>
</dbReference>
<dbReference type="GO" id="GO:0032543">
    <property type="term" value="P:mitochondrial translation"/>
    <property type="evidence" value="ECO:0007669"/>
    <property type="project" value="TreeGrafter"/>
</dbReference>
<dbReference type="InParanoid" id="A0A5J5F399"/>
<feature type="region of interest" description="Disordered" evidence="1">
    <location>
        <begin position="314"/>
        <end position="334"/>
    </location>
</feature>
<feature type="compositionally biased region" description="Basic and acidic residues" evidence="1">
    <location>
        <begin position="36"/>
        <end position="48"/>
    </location>
</feature>
<feature type="compositionally biased region" description="Basic and acidic residues" evidence="1">
    <location>
        <begin position="259"/>
        <end position="281"/>
    </location>
</feature>
<dbReference type="Proteomes" id="UP000326924">
    <property type="component" value="Unassembled WGS sequence"/>
</dbReference>
<sequence>MPPRIRLPTTVAAPSRRAALTSPAARRTLSTTPARRARESGDAEDDNVKFDKNKQAVENFKSWLRGPGENFKKPLYYEMNYISSYDRKTWQRVGTDKDRMNIPFPLNPAFRSHPVLSEELKEEIYLRIMGSGRSVRSVSAELGVGLERVAAVTRLKAVEKQWIAEGKPIATYLTKALHMMLPVTKLVAEGEIQPFHENLQDIPSHPLSHRQAFVPVSESRVFTRADAGKEFGLPPAEEVVPHPDLIELHREKSYGLDLNERIDKQRERDRRAAARREERERKAKAKRRERGQLIEKGRWVWRLKEATTGAVGHRYGVPHEDRKKGQIKIPTKVL</sequence>
<gene>
    <name evidence="2" type="ORF">FN846DRAFT_888285</name>
</gene>
<accession>A0A5J5F399</accession>
<evidence type="ECO:0000313" key="3">
    <source>
        <dbReference type="Proteomes" id="UP000326924"/>
    </source>
</evidence>
<protein>
    <submittedName>
        <fullName evidence="2">Eukaryotic mitochondrial regulator protein-domain-containing protein</fullName>
    </submittedName>
</protein>
<dbReference type="InterPro" id="IPR021036">
    <property type="entry name" value="Ribosomal_mS45"/>
</dbReference>
<dbReference type="Pfam" id="PF12298">
    <property type="entry name" value="Bot1p"/>
    <property type="match status" value="1"/>
</dbReference>
<dbReference type="AlphaFoldDB" id="A0A5J5F399"/>
<feature type="region of interest" description="Disordered" evidence="1">
    <location>
        <begin position="1"/>
        <end position="48"/>
    </location>
</feature>
<evidence type="ECO:0000313" key="2">
    <source>
        <dbReference type="EMBL" id="KAA8910610.1"/>
    </source>
</evidence>
<feature type="region of interest" description="Disordered" evidence="1">
    <location>
        <begin position="259"/>
        <end position="289"/>
    </location>
</feature>
<dbReference type="GO" id="GO:0003735">
    <property type="term" value="F:structural constituent of ribosome"/>
    <property type="evidence" value="ECO:0007669"/>
    <property type="project" value="TreeGrafter"/>
</dbReference>
<comment type="caution">
    <text evidence="2">The sequence shown here is derived from an EMBL/GenBank/DDBJ whole genome shotgun (WGS) entry which is preliminary data.</text>
</comment>
<dbReference type="FunCoup" id="A0A5J5F399">
    <property type="interactions" value="111"/>
</dbReference>
<proteinExistence type="predicted"/>